<protein>
    <recommendedName>
        <fullName evidence="2">Acyltransferase 3 domain-containing protein</fullName>
    </recommendedName>
</protein>
<evidence type="ECO:0000256" key="1">
    <source>
        <dbReference type="SAM" id="Phobius"/>
    </source>
</evidence>
<dbReference type="InterPro" id="IPR050879">
    <property type="entry name" value="Acyltransferase_3"/>
</dbReference>
<feature type="transmembrane region" description="Helical" evidence="1">
    <location>
        <begin position="146"/>
        <end position="168"/>
    </location>
</feature>
<dbReference type="InterPro" id="IPR002656">
    <property type="entry name" value="Acyl_transf_3_dom"/>
</dbReference>
<dbReference type="STRING" id="279360.MB14_03020"/>
<sequence length="356" mass="41248">MEKGRLEELDGLRGIFALMVVCYHFSTGPQFDPLGYTANFVFRHSYIFVDFFFVLSGFVIAFNYSGRLSSKKLFLIFIKKRFVRLYPLLFYSVLVYIPLKAYGIFTGFEFNDGVYSVNNLIFETLDSLTFMNSTPILGSNEGMNPVSWSISAEMISYVYFGLMVLLLIKRHMIAITLATIVTFVFFLQYGHLQVAGSLGFLRGILGFSLGVIVNSLYQRFPSQFNGWELPYLAILALLFYLVDLEIKQELILVFPFWFGLGVFIFSKSDGLISKFLRIRVVQFLGKISYSIYLNHFLVLWVIYFLFWKVLKLEVSESVIWIGFISTIIITIVYSFFTYRLIEVKFGKWLRGKAIKE</sequence>
<feature type="transmembrane region" description="Helical" evidence="1">
    <location>
        <begin position="173"/>
        <end position="192"/>
    </location>
</feature>
<dbReference type="EMBL" id="LQZQ01000023">
    <property type="protein sequence ID" value="KYG76234.1"/>
    <property type="molecule type" value="Genomic_DNA"/>
</dbReference>
<feature type="transmembrane region" description="Helical" evidence="1">
    <location>
        <begin position="318"/>
        <end position="341"/>
    </location>
</feature>
<dbReference type="GO" id="GO:0016747">
    <property type="term" value="F:acyltransferase activity, transferring groups other than amino-acyl groups"/>
    <property type="evidence" value="ECO:0007669"/>
    <property type="project" value="InterPro"/>
</dbReference>
<dbReference type="RefSeq" id="WP_062591312.1">
    <property type="nucleotide sequence ID" value="NZ_LQZQ01000023.1"/>
</dbReference>
<keyword evidence="1" id="KW-0472">Membrane</keyword>
<feature type="transmembrane region" description="Helical" evidence="1">
    <location>
        <begin position="43"/>
        <end position="64"/>
    </location>
</feature>
<comment type="caution">
    <text evidence="3">The sequence shown here is derived from an EMBL/GenBank/DDBJ whole genome shotgun (WGS) entry which is preliminary data.</text>
</comment>
<evidence type="ECO:0000313" key="4">
    <source>
        <dbReference type="Proteomes" id="UP000075583"/>
    </source>
</evidence>
<feature type="transmembrane region" description="Helical" evidence="1">
    <location>
        <begin position="224"/>
        <end position="242"/>
    </location>
</feature>
<keyword evidence="4" id="KW-1185">Reference proteome</keyword>
<feature type="transmembrane region" description="Helical" evidence="1">
    <location>
        <begin position="287"/>
        <end position="306"/>
    </location>
</feature>
<feature type="domain" description="Acyltransferase 3" evidence="2">
    <location>
        <begin position="7"/>
        <end position="336"/>
    </location>
</feature>
<keyword evidence="1" id="KW-0812">Transmembrane</keyword>
<dbReference type="AlphaFoldDB" id="A0A150XC33"/>
<dbReference type="Pfam" id="PF01757">
    <property type="entry name" value="Acyl_transf_3"/>
    <property type="match status" value="1"/>
</dbReference>
<keyword evidence="1" id="KW-1133">Transmembrane helix</keyword>
<dbReference type="PANTHER" id="PTHR23028">
    <property type="entry name" value="ACETYLTRANSFERASE"/>
    <property type="match status" value="1"/>
</dbReference>
<dbReference type="PANTHER" id="PTHR23028:SF131">
    <property type="entry name" value="BLR2367 PROTEIN"/>
    <property type="match status" value="1"/>
</dbReference>
<dbReference type="Proteomes" id="UP000075583">
    <property type="component" value="Unassembled WGS sequence"/>
</dbReference>
<evidence type="ECO:0000313" key="3">
    <source>
        <dbReference type="EMBL" id="KYG76234.1"/>
    </source>
</evidence>
<dbReference type="OrthoDB" id="9796461at2"/>
<evidence type="ECO:0000259" key="2">
    <source>
        <dbReference type="Pfam" id="PF01757"/>
    </source>
</evidence>
<feature type="transmembrane region" description="Helical" evidence="1">
    <location>
        <begin position="248"/>
        <end position="266"/>
    </location>
</feature>
<name>A0A150XC33_ROSEK</name>
<gene>
    <name evidence="3" type="ORF">MB14_03020</name>
</gene>
<feature type="transmembrane region" description="Helical" evidence="1">
    <location>
        <begin position="12"/>
        <end position="31"/>
    </location>
</feature>
<dbReference type="GO" id="GO:0016020">
    <property type="term" value="C:membrane"/>
    <property type="evidence" value="ECO:0007669"/>
    <property type="project" value="TreeGrafter"/>
</dbReference>
<reference evidence="3" key="1">
    <citation type="submission" date="2016-01" db="EMBL/GenBank/DDBJ databases">
        <title>Genome sequencing of Roseivirga ehrenbergii KMM 6017.</title>
        <authorList>
            <person name="Selvaratnam C."/>
            <person name="Thevarajoo S."/>
            <person name="Goh K.M."/>
            <person name="Ee R."/>
            <person name="Chan K.-G."/>
            <person name="Chong C.S."/>
        </authorList>
    </citation>
    <scope>NUCLEOTIDE SEQUENCE [LARGE SCALE GENOMIC DNA]</scope>
    <source>
        <strain evidence="3">KMM 6017</strain>
    </source>
</reference>
<organism evidence="3 4">
    <name type="scientific">Roseivirga ehrenbergii (strain DSM 102268 / JCM 13514 / KCTC 12282 / NCIMB 14502 / KMM 6017)</name>
    <dbReference type="NCBI Taxonomy" id="279360"/>
    <lineage>
        <taxon>Bacteria</taxon>
        <taxon>Pseudomonadati</taxon>
        <taxon>Bacteroidota</taxon>
        <taxon>Cytophagia</taxon>
        <taxon>Cytophagales</taxon>
        <taxon>Roseivirgaceae</taxon>
        <taxon>Roseivirga</taxon>
    </lineage>
</organism>
<dbReference type="GO" id="GO:0000271">
    <property type="term" value="P:polysaccharide biosynthetic process"/>
    <property type="evidence" value="ECO:0007669"/>
    <property type="project" value="TreeGrafter"/>
</dbReference>
<feature type="transmembrane region" description="Helical" evidence="1">
    <location>
        <begin position="198"/>
        <end position="217"/>
    </location>
</feature>
<accession>A0A150XC33</accession>
<feature type="transmembrane region" description="Helical" evidence="1">
    <location>
        <begin position="85"/>
        <end position="105"/>
    </location>
</feature>
<proteinExistence type="predicted"/>